<dbReference type="eggNOG" id="COG5492">
    <property type="taxonomic scope" value="Bacteria"/>
</dbReference>
<protein>
    <submittedName>
        <fullName evidence="1">Xkdg</fullName>
    </submittedName>
</protein>
<name>A0A098M6B1_9BACL</name>
<reference evidence="1 2" key="1">
    <citation type="submission" date="2014-08" db="EMBL/GenBank/DDBJ databases">
        <authorList>
            <person name="den Bakker H.C."/>
        </authorList>
    </citation>
    <scope>NUCLEOTIDE SEQUENCE [LARGE SCALE GENOMIC DNA]</scope>
    <source>
        <strain evidence="1 2">DSM 18334</strain>
    </source>
</reference>
<proteinExistence type="predicted"/>
<dbReference type="OrthoDB" id="2079182at2"/>
<dbReference type="STRING" id="268407.PWYN_23550"/>
<gene>
    <name evidence="1" type="ORF">PWYN_23550</name>
</gene>
<dbReference type="Proteomes" id="UP000029734">
    <property type="component" value="Unassembled WGS sequence"/>
</dbReference>
<organism evidence="1 2">
    <name type="scientific">Paenibacillus wynnii</name>
    <dbReference type="NCBI Taxonomy" id="268407"/>
    <lineage>
        <taxon>Bacteria</taxon>
        <taxon>Bacillati</taxon>
        <taxon>Bacillota</taxon>
        <taxon>Bacilli</taxon>
        <taxon>Bacillales</taxon>
        <taxon>Paenibacillaceae</taxon>
        <taxon>Paenibacillus</taxon>
    </lineage>
</organism>
<accession>A0A098M6B1</accession>
<evidence type="ECO:0000313" key="2">
    <source>
        <dbReference type="Proteomes" id="UP000029734"/>
    </source>
</evidence>
<comment type="caution">
    <text evidence="1">The sequence shown here is derived from an EMBL/GenBank/DDBJ whole genome shotgun (WGS) entry which is preliminary data.</text>
</comment>
<evidence type="ECO:0000313" key="1">
    <source>
        <dbReference type="EMBL" id="KGE17573.1"/>
    </source>
</evidence>
<sequence length="315" mass="35878">MRTNGNIASASIQKSTIVTPMDQNALNYQEVEAFTDMAYEANGFLKGIRHENRKSSKGTIDKVGVRGRNMRSKKENVMASNTPGLTFPQIPYSVEPVVLPFDITEEFIRQTQRVRGQNAEEVIMRAMANNYGENMQDIGFNGDIDTLNTDPDYEFLSMNDGWLKKARTTGHYLDWATLTAAEKLGILFEVERAIPTRHRASGVFKYFMHPNTFSKRLQKLAEKDTSASIQLQITGGVKKVNAYDVEDVWSMPEGAILFTYQPNFVMVHTYDMQIRKTTEGKEAIWTDKRFYAIHSDYDSIFEEPQALAYVEGVEF</sequence>
<reference evidence="1 2" key="2">
    <citation type="submission" date="2014-10" db="EMBL/GenBank/DDBJ databases">
        <title>Comparative genomics of the Paenibacillus odorifer group.</title>
        <authorList>
            <person name="Tsai Y.-C."/>
            <person name="Martin N."/>
            <person name="Korlach J."/>
            <person name="Wiedmann M."/>
        </authorList>
    </citation>
    <scope>NUCLEOTIDE SEQUENCE [LARGE SCALE GENOMIC DNA]</scope>
    <source>
        <strain evidence="1 2">DSM 18334</strain>
    </source>
</reference>
<dbReference type="EMBL" id="JQCR01000003">
    <property type="protein sequence ID" value="KGE17573.1"/>
    <property type="molecule type" value="Genomic_DNA"/>
</dbReference>
<dbReference type="RefSeq" id="WP_036656588.1">
    <property type="nucleotide sequence ID" value="NZ_JQCR01000003.1"/>
</dbReference>
<dbReference type="AlphaFoldDB" id="A0A098M6B1"/>
<keyword evidence="2" id="KW-1185">Reference proteome</keyword>